<accession>A0A5C5CGS8</accession>
<keyword evidence="4 5" id="KW-0732">Signal</keyword>
<evidence type="ECO:0000259" key="6">
    <source>
        <dbReference type="SMART" id="SM00062"/>
    </source>
</evidence>
<dbReference type="AlphaFoldDB" id="A0A5C5CGS8"/>
<feature type="chain" id="PRO_5044619016" evidence="5">
    <location>
        <begin position="34"/>
        <end position="344"/>
    </location>
</feature>
<protein>
    <submittedName>
        <fullName evidence="8">Aliphatic sulfonate ABC transporter substrate-binding protein</fullName>
    </submittedName>
    <submittedName>
        <fullName evidence="7">Sulfonate transport system substrate-binding protein</fullName>
    </submittedName>
</protein>
<dbReference type="InterPro" id="IPR001638">
    <property type="entry name" value="Solute-binding_3/MltF_N"/>
</dbReference>
<sequence>MIVFNSPILRRVVLSGLVALALGNLTPSSPAFADDKPSVIRIGSTAPGHLKFILERHNGTLAKEFEDDGIKVEFIAFTNGGSEATTALATGAVEFICTGNNPALRVAAAGADVKAIGLSSFIKENGSAIIVNTNSSIRSLQDLKGKKVAYLTGTVRHSIFAKALKSVGLSLNDVESLNLAFDASGPALVRGDVDAVVESGDVAAKLVEAGQARVILDASSHPEWSAPFLISANGDFVRKHPEIVKRLLKVDIETARWADAHPEETIKIFVAETKSSEKSVRQTYRNNVFYQDPRITPEALASLKVEEQFMADAKLLKGSVDYDKWIDTSFLDAAYKEVDGKQSN</sequence>
<reference evidence="8 9" key="1">
    <citation type="journal article" date="2011" name="Int. J. Syst. Evol. Microbiol.">
        <title>Ochrobactrum pecoris sp. nov., isolated from farm animals.</title>
        <authorList>
            <person name="Kampfer P."/>
            <person name="Huber B."/>
            <person name="Busse H.J."/>
            <person name="Scholz H.C."/>
            <person name="Tomaso H."/>
            <person name="Hotzel H."/>
            <person name="Melzer F."/>
        </authorList>
    </citation>
    <scope>NUCLEOTIDE SEQUENCE [LARGE SCALE GENOMIC DNA]</scope>
    <source>
        <strain evidence="8 9">08RB2639</strain>
    </source>
</reference>
<dbReference type="NCBIfam" id="TIGR01728">
    <property type="entry name" value="SsuA_fam"/>
    <property type="match status" value="1"/>
</dbReference>
<evidence type="ECO:0000313" key="10">
    <source>
        <dbReference type="Proteomes" id="UP000553980"/>
    </source>
</evidence>
<dbReference type="InterPro" id="IPR010067">
    <property type="entry name" value="ABC_SsuA_sub-bd"/>
</dbReference>
<dbReference type="Proteomes" id="UP000553980">
    <property type="component" value="Unassembled WGS sequence"/>
</dbReference>
<dbReference type="RefSeq" id="WP_140021738.1">
    <property type="nucleotide sequence ID" value="NZ_JACIEX010000009.1"/>
</dbReference>
<feature type="signal peptide" evidence="5">
    <location>
        <begin position="1"/>
        <end position="33"/>
    </location>
</feature>
<dbReference type="GO" id="GO:0016020">
    <property type="term" value="C:membrane"/>
    <property type="evidence" value="ECO:0007669"/>
    <property type="project" value="InterPro"/>
</dbReference>
<evidence type="ECO:0000313" key="7">
    <source>
        <dbReference type="EMBL" id="MBB4095213.1"/>
    </source>
</evidence>
<name>A0A5C5CGS8_9HYPH</name>
<organism evidence="8 9">
    <name type="scientific">Brucella pecoris</name>
    <dbReference type="NCBI Taxonomy" id="867683"/>
    <lineage>
        <taxon>Bacteria</taxon>
        <taxon>Pseudomonadati</taxon>
        <taxon>Pseudomonadota</taxon>
        <taxon>Alphaproteobacteria</taxon>
        <taxon>Hyphomicrobiales</taxon>
        <taxon>Brucellaceae</taxon>
        <taxon>Brucella/Ochrobactrum group</taxon>
        <taxon>Brucella</taxon>
    </lineage>
</organism>
<evidence type="ECO:0000256" key="1">
    <source>
        <dbReference type="ARBA" id="ARBA00004418"/>
    </source>
</evidence>
<keyword evidence="10" id="KW-1185">Reference proteome</keyword>
<dbReference type="Proteomes" id="UP000313390">
    <property type="component" value="Unassembled WGS sequence"/>
</dbReference>
<dbReference type="CDD" id="cd01008">
    <property type="entry name" value="PBP2_NrtA_SsuA_CpmA_like"/>
    <property type="match status" value="1"/>
</dbReference>
<evidence type="ECO:0000256" key="5">
    <source>
        <dbReference type="SAM" id="SignalP"/>
    </source>
</evidence>
<dbReference type="EMBL" id="JACIEX010000009">
    <property type="protein sequence ID" value="MBB4095213.1"/>
    <property type="molecule type" value="Genomic_DNA"/>
</dbReference>
<dbReference type="SUPFAM" id="SSF53850">
    <property type="entry name" value="Periplasmic binding protein-like II"/>
    <property type="match status" value="1"/>
</dbReference>
<proteinExistence type="inferred from homology"/>
<dbReference type="Pfam" id="PF09084">
    <property type="entry name" value="NMT1"/>
    <property type="match status" value="1"/>
</dbReference>
<reference evidence="8" key="2">
    <citation type="submission" date="2019-06" db="EMBL/GenBank/DDBJ databases">
        <authorList>
            <person name="Hu M."/>
        </authorList>
    </citation>
    <scope>NUCLEOTIDE SEQUENCE</scope>
    <source>
        <strain evidence="8">08RB2639</strain>
    </source>
</reference>
<gene>
    <name evidence="8" type="ORF">FIB18_16465</name>
    <name evidence="7" type="ORF">GGQ79_003756</name>
</gene>
<dbReference type="PANTHER" id="PTHR30024">
    <property type="entry name" value="ALIPHATIC SULFONATES-BINDING PROTEIN-RELATED"/>
    <property type="match status" value="1"/>
</dbReference>
<dbReference type="EMBL" id="VEWK01000009">
    <property type="protein sequence ID" value="TNV10563.1"/>
    <property type="molecule type" value="Genomic_DNA"/>
</dbReference>
<dbReference type="InterPro" id="IPR015168">
    <property type="entry name" value="SsuA/THI5"/>
</dbReference>
<dbReference type="SMART" id="SM00062">
    <property type="entry name" value="PBPb"/>
    <property type="match status" value="1"/>
</dbReference>
<dbReference type="GO" id="GO:0042597">
    <property type="term" value="C:periplasmic space"/>
    <property type="evidence" value="ECO:0007669"/>
    <property type="project" value="UniProtKB-SubCell"/>
</dbReference>
<evidence type="ECO:0000313" key="8">
    <source>
        <dbReference type="EMBL" id="TNV10563.1"/>
    </source>
</evidence>
<reference evidence="7 10" key="3">
    <citation type="submission" date="2020-08" db="EMBL/GenBank/DDBJ databases">
        <title>Genomic Encyclopedia of Type Strains, Phase IV (KMG-IV): sequencing the most valuable type-strain genomes for metagenomic binning, comparative biology and taxonomic classification.</title>
        <authorList>
            <person name="Goeker M."/>
        </authorList>
    </citation>
    <scope>NUCLEOTIDE SEQUENCE [LARGE SCALE GENOMIC DNA]</scope>
    <source>
        <strain evidence="7 10">DSM 23868</strain>
    </source>
</reference>
<evidence type="ECO:0000256" key="2">
    <source>
        <dbReference type="ARBA" id="ARBA00010742"/>
    </source>
</evidence>
<dbReference type="PANTHER" id="PTHR30024:SF21">
    <property type="entry name" value="ABC TRANSPORTER SUBSTRATE-BINDING PROTEIN"/>
    <property type="match status" value="1"/>
</dbReference>
<feature type="domain" description="Solute-binding protein family 3/N-terminal" evidence="6">
    <location>
        <begin position="39"/>
        <end position="261"/>
    </location>
</feature>
<dbReference type="Gene3D" id="3.40.190.10">
    <property type="entry name" value="Periplasmic binding protein-like II"/>
    <property type="match status" value="2"/>
</dbReference>
<comment type="similarity">
    <text evidence="2">Belongs to the bacterial solute-binding protein SsuA/TauA family.</text>
</comment>
<evidence type="ECO:0000256" key="3">
    <source>
        <dbReference type="ARBA" id="ARBA00022448"/>
    </source>
</evidence>
<keyword evidence="3" id="KW-0813">Transport</keyword>
<evidence type="ECO:0000256" key="4">
    <source>
        <dbReference type="ARBA" id="ARBA00022729"/>
    </source>
</evidence>
<comment type="caution">
    <text evidence="8">The sequence shown here is derived from an EMBL/GenBank/DDBJ whole genome shotgun (WGS) entry which is preliminary data.</text>
</comment>
<dbReference type="GO" id="GO:0042626">
    <property type="term" value="F:ATPase-coupled transmembrane transporter activity"/>
    <property type="evidence" value="ECO:0007669"/>
    <property type="project" value="InterPro"/>
</dbReference>
<comment type="subcellular location">
    <subcellularLocation>
        <location evidence="1">Periplasm</location>
    </subcellularLocation>
</comment>
<dbReference type="OrthoDB" id="7374754at2"/>
<evidence type="ECO:0000313" key="9">
    <source>
        <dbReference type="Proteomes" id="UP000313390"/>
    </source>
</evidence>